<dbReference type="STRING" id="3885.V7CCZ4"/>
<evidence type="ECO:0000313" key="8">
    <source>
        <dbReference type="EMBL" id="ESW27218.1"/>
    </source>
</evidence>
<sequence>MSGMMNESSSKVQLANQQEGENIKTEKFSKAPSTSRSWSTFRNPRIVRVSRSLGGKDRHSKVCTIRGLRDRRIRLSVPTAIQLYDLQDKLGLNQPSKVVDWLLEVTKSDIDKLPPLQFPHCFTQFHQQTPLSGTSQFSLGSLYDGVNSAFIKDGGNKNLMVKSTRYWDIDSQNRTELAESVSTSQKGKFWTKPNELENHQNGNGGSTRNREESSAHCKLFPLGTNSSYLPGLSNNAMTHNSYHHSEPSSLSLSHLGSHGLFPSHSSSGSGVQFSSSNFYGASGPQLLFCPPSATPSAFYSVETDPRQSNNVQIFSSSSQVIMPHPLIQSIHSTSSPLRRLPTSLSSKLFDSDNNDRSQQGKGGTCS</sequence>
<dbReference type="PROSITE" id="PS51369">
    <property type="entry name" value="TCP"/>
    <property type="match status" value="1"/>
</dbReference>
<dbReference type="GO" id="GO:0003700">
    <property type="term" value="F:DNA-binding transcription factor activity"/>
    <property type="evidence" value="ECO:0007669"/>
    <property type="project" value="InterPro"/>
</dbReference>
<evidence type="ECO:0000256" key="3">
    <source>
        <dbReference type="ARBA" id="ARBA00023125"/>
    </source>
</evidence>
<evidence type="ECO:0000256" key="2">
    <source>
        <dbReference type="ARBA" id="ARBA00023015"/>
    </source>
</evidence>
<dbReference type="eggNOG" id="ENOG502QS1Y">
    <property type="taxonomic scope" value="Eukaryota"/>
</dbReference>
<dbReference type="GO" id="GO:0005634">
    <property type="term" value="C:nucleus"/>
    <property type="evidence" value="ECO:0007669"/>
    <property type="project" value="UniProtKB-SubCell"/>
</dbReference>
<evidence type="ECO:0000259" key="7">
    <source>
        <dbReference type="PROSITE" id="PS51369"/>
    </source>
</evidence>
<dbReference type="InterPro" id="IPR017887">
    <property type="entry name" value="TF_TCP_subgr"/>
</dbReference>
<keyword evidence="4" id="KW-0804">Transcription</keyword>
<accession>V7CCZ4</accession>
<keyword evidence="9" id="KW-1185">Reference proteome</keyword>
<feature type="compositionally biased region" description="Polar residues" evidence="6">
    <location>
        <begin position="1"/>
        <end position="20"/>
    </location>
</feature>
<feature type="region of interest" description="Disordered" evidence="6">
    <location>
        <begin position="1"/>
        <end position="38"/>
    </location>
</feature>
<organism evidence="8 9">
    <name type="scientific">Phaseolus vulgaris</name>
    <name type="common">Kidney bean</name>
    <name type="synonym">French bean</name>
    <dbReference type="NCBI Taxonomy" id="3885"/>
    <lineage>
        <taxon>Eukaryota</taxon>
        <taxon>Viridiplantae</taxon>
        <taxon>Streptophyta</taxon>
        <taxon>Embryophyta</taxon>
        <taxon>Tracheophyta</taxon>
        <taxon>Spermatophyta</taxon>
        <taxon>Magnoliopsida</taxon>
        <taxon>eudicotyledons</taxon>
        <taxon>Gunneridae</taxon>
        <taxon>Pentapetalae</taxon>
        <taxon>rosids</taxon>
        <taxon>fabids</taxon>
        <taxon>Fabales</taxon>
        <taxon>Fabaceae</taxon>
        <taxon>Papilionoideae</taxon>
        <taxon>50 kb inversion clade</taxon>
        <taxon>NPAAA clade</taxon>
        <taxon>indigoferoid/millettioid clade</taxon>
        <taxon>Phaseoleae</taxon>
        <taxon>Phaseolus</taxon>
    </lineage>
</organism>
<dbReference type="OMA" id="GMTHNSY"/>
<dbReference type="PANTHER" id="PTHR31072:SF268">
    <property type="entry name" value="TCP DOMAIN-CONTAINING PROTEIN"/>
    <property type="match status" value="1"/>
</dbReference>
<dbReference type="SMR" id="V7CCZ4"/>
<evidence type="ECO:0000256" key="6">
    <source>
        <dbReference type="SAM" id="MobiDB-lite"/>
    </source>
</evidence>
<feature type="region of interest" description="Disordered" evidence="6">
    <location>
        <begin position="332"/>
        <end position="366"/>
    </location>
</feature>
<comment type="subcellular location">
    <subcellularLocation>
        <location evidence="1">Nucleus</location>
    </subcellularLocation>
</comment>
<proteinExistence type="predicted"/>
<protein>
    <recommendedName>
        <fullName evidence="7">TCP domain-containing protein</fullName>
    </recommendedName>
</protein>
<dbReference type="Pfam" id="PF03634">
    <property type="entry name" value="TCP"/>
    <property type="match status" value="1"/>
</dbReference>
<dbReference type="GO" id="GO:0043565">
    <property type="term" value="F:sequence-specific DNA binding"/>
    <property type="evidence" value="ECO:0007669"/>
    <property type="project" value="TreeGrafter"/>
</dbReference>
<dbReference type="Proteomes" id="UP000000226">
    <property type="component" value="Chromosome 3"/>
</dbReference>
<feature type="domain" description="TCP" evidence="7">
    <location>
        <begin position="55"/>
        <end position="113"/>
    </location>
</feature>
<keyword evidence="5" id="KW-0539">Nucleus</keyword>
<evidence type="ECO:0000313" key="9">
    <source>
        <dbReference type="Proteomes" id="UP000000226"/>
    </source>
</evidence>
<name>V7CCZ4_PHAVU</name>
<dbReference type="Gramene" id="ESW27218">
    <property type="protein sequence ID" value="ESW27218"/>
    <property type="gene ID" value="PHAVU_003G183700g"/>
</dbReference>
<evidence type="ECO:0000256" key="4">
    <source>
        <dbReference type="ARBA" id="ARBA00023163"/>
    </source>
</evidence>
<dbReference type="OrthoDB" id="1889307at2759"/>
<evidence type="ECO:0000256" key="5">
    <source>
        <dbReference type="ARBA" id="ARBA00023242"/>
    </source>
</evidence>
<dbReference type="InterPro" id="IPR005333">
    <property type="entry name" value="Transcription_factor_TCP"/>
</dbReference>
<dbReference type="AlphaFoldDB" id="V7CCZ4"/>
<reference evidence="9" key="1">
    <citation type="journal article" date="2014" name="Nat. Genet.">
        <title>A reference genome for common bean and genome-wide analysis of dual domestications.</title>
        <authorList>
            <person name="Schmutz J."/>
            <person name="McClean P.E."/>
            <person name="Mamidi S."/>
            <person name="Wu G.A."/>
            <person name="Cannon S.B."/>
            <person name="Grimwood J."/>
            <person name="Jenkins J."/>
            <person name="Shu S."/>
            <person name="Song Q."/>
            <person name="Chavarro C."/>
            <person name="Torres-Torres M."/>
            <person name="Geffroy V."/>
            <person name="Moghaddam S.M."/>
            <person name="Gao D."/>
            <person name="Abernathy B."/>
            <person name="Barry K."/>
            <person name="Blair M."/>
            <person name="Brick M.A."/>
            <person name="Chovatia M."/>
            <person name="Gepts P."/>
            <person name="Goodstein D.M."/>
            <person name="Gonzales M."/>
            <person name="Hellsten U."/>
            <person name="Hyten D.L."/>
            <person name="Jia G."/>
            <person name="Kelly J.D."/>
            <person name="Kudrna D."/>
            <person name="Lee R."/>
            <person name="Richard M.M."/>
            <person name="Miklas P.N."/>
            <person name="Osorno J.M."/>
            <person name="Rodrigues J."/>
            <person name="Thareau V."/>
            <person name="Urrea C.A."/>
            <person name="Wang M."/>
            <person name="Yu Y."/>
            <person name="Zhang M."/>
            <person name="Wing R.A."/>
            <person name="Cregan P.B."/>
            <person name="Rokhsar D.S."/>
            <person name="Jackson S.A."/>
        </authorList>
    </citation>
    <scope>NUCLEOTIDE SEQUENCE [LARGE SCALE GENOMIC DNA]</scope>
    <source>
        <strain evidence="9">cv. G19833</strain>
    </source>
</reference>
<keyword evidence="3" id="KW-0238">DNA-binding</keyword>
<keyword evidence="2" id="KW-0805">Transcription regulation</keyword>
<dbReference type="PANTHER" id="PTHR31072">
    <property type="entry name" value="TRANSCRIPTION FACTOR TCP4-RELATED"/>
    <property type="match status" value="1"/>
</dbReference>
<evidence type="ECO:0000256" key="1">
    <source>
        <dbReference type="ARBA" id="ARBA00004123"/>
    </source>
</evidence>
<dbReference type="EMBL" id="CM002290">
    <property type="protein sequence ID" value="ESW27218.1"/>
    <property type="molecule type" value="Genomic_DNA"/>
</dbReference>
<feature type="region of interest" description="Disordered" evidence="6">
    <location>
        <begin position="177"/>
        <end position="214"/>
    </location>
</feature>
<gene>
    <name evidence="8" type="ORF">PHAVU_003G183700g</name>
</gene>
<feature type="compositionally biased region" description="Low complexity" evidence="6">
    <location>
        <begin position="332"/>
        <end position="346"/>
    </location>
</feature>